<evidence type="ECO:0000259" key="4">
    <source>
        <dbReference type="PROSITE" id="PS50112"/>
    </source>
</evidence>
<name>A0A3G9G768_9CAUL</name>
<dbReference type="OrthoDB" id="9797364at2"/>
<evidence type="ECO:0000313" key="5">
    <source>
        <dbReference type="EMBL" id="BBF81711.1"/>
    </source>
</evidence>
<feature type="domain" description="Methyl-accepting transducer" evidence="3">
    <location>
        <begin position="241"/>
        <end position="463"/>
    </location>
</feature>
<gene>
    <name evidence="5" type="ORF">EM6_2313</name>
</gene>
<evidence type="ECO:0000313" key="6">
    <source>
        <dbReference type="Proteomes" id="UP000278756"/>
    </source>
</evidence>
<dbReference type="SUPFAM" id="SSF58104">
    <property type="entry name" value="Methyl-accepting chemotaxis protein (MCP) signaling domain"/>
    <property type="match status" value="1"/>
</dbReference>
<dbReference type="InterPro" id="IPR035965">
    <property type="entry name" value="PAS-like_dom_sf"/>
</dbReference>
<dbReference type="PANTHER" id="PTHR32089">
    <property type="entry name" value="METHYL-ACCEPTING CHEMOTAXIS PROTEIN MCPB"/>
    <property type="match status" value="1"/>
</dbReference>
<reference evidence="6" key="1">
    <citation type="journal article" date="2017" name="Biotechnol. Biofuels">
        <title>Evaluation of environmental bacterial communities as a factor affecting the growth of duckweed Lemna minor.</title>
        <authorList>
            <person name="Ishizawa H."/>
            <person name="Kuroda M."/>
            <person name="Morikawa M."/>
            <person name="Ike M."/>
        </authorList>
    </citation>
    <scope>NUCLEOTIDE SEQUENCE [LARGE SCALE GENOMIC DNA]</scope>
    <source>
        <strain evidence="6">M6</strain>
    </source>
</reference>
<dbReference type="PANTHER" id="PTHR32089:SF112">
    <property type="entry name" value="LYSOZYME-LIKE PROTEIN-RELATED"/>
    <property type="match status" value="1"/>
</dbReference>
<evidence type="ECO:0000256" key="1">
    <source>
        <dbReference type="ARBA" id="ARBA00023224"/>
    </source>
</evidence>
<dbReference type="Gene3D" id="1.10.287.950">
    <property type="entry name" value="Methyl-accepting chemotaxis protein"/>
    <property type="match status" value="1"/>
</dbReference>
<dbReference type="GO" id="GO:0016020">
    <property type="term" value="C:membrane"/>
    <property type="evidence" value="ECO:0007669"/>
    <property type="project" value="InterPro"/>
</dbReference>
<sequence length="480" mass="51951">MLVKSKSDHRARYDALSRTQAIICFTPDGIIEDANDRFCEAMGYNRSEIIGRHHSLFVDQAYAASDDYRAFWADLKAGRFRSDEFERLGKGGQRVTLQATYSPIETNGRVTGIIKIATVVESRKAQQERIARLLETLDKLPVPIMTCDPDTFVIDYANQASIRMLGKIQQYINVRADEIIGSKIDVFHKVPEHQHRMLKAMGSDGHQTTIKVGPEYLELKINRIAGRPLLVWYVVTHRVAMAKGMEDTVAEMTRVGDAVTSQAGELSGYVRETMTLTGTVANAVSEQATAIHEVAMRTTDVAREAEAVESASIGTKRQLEGLTGAVGSISDVVSTVSSIAEQTKLLALNATIEAARAGAAGAGFAVVASEVKALSEQTAKATSEIGKRIEAIQAETRKTVDTVSGVINGIGQITQLVNSVASATQEQRAVAQSVAETMGRVAEYAENTGKSAEKVAGISDTVRATAQELNSRLAEFVKKD</sequence>
<dbReference type="SMART" id="SM00283">
    <property type="entry name" value="MA"/>
    <property type="match status" value="1"/>
</dbReference>
<dbReference type="EMBL" id="AP018828">
    <property type="protein sequence ID" value="BBF81711.1"/>
    <property type="molecule type" value="Genomic_DNA"/>
</dbReference>
<dbReference type="PROSITE" id="PS50112">
    <property type="entry name" value="PAS"/>
    <property type="match status" value="1"/>
</dbReference>
<dbReference type="AlphaFoldDB" id="A0A3G9G768"/>
<organism evidence="5 6">
    <name type="scientific">Asticcacaulis excentricus</name>
    <dbReference type="NCBI Taxonomy" id="78587"/>
    <lineage>
        <taxon>Bacteria</taxon>
        <taxon>Pseudomonadati</taxon>
        <taxon>Pseudomonadota</taxon>
        <taxon>Alphaproteobacteria</taxon>
        <taxon>Caulobacterales</taxon>
        <taxon>Caulobacteraceae</taxon>
        <taxon>Asticcacaulis</taxon>
    </lineage>
</organism>
<dbReference type="GO" id="GO:0007165">
    <property type="term" value="P:signal transduction"/>
    <property type="evidence" value="ECO:0007669"/>
    <property type="project" value="UniProtKB-KW"/>
</dbReference>
<proteinExistence type="predicted"/>
<dbReference type="InterPro" id="IPR000014">
    <property type="entry name" value="PAS"/>
</dbReference>
<dbReference type="CDD" id="cd00130">
    <property type="entry name" value="PAS"/>
    <property type="match status" value="1"/>
</dbReference>
<dbReference type="NCBIfam" id="TIGR00229">
    <property type="entry name" value="sensory_box"/>
    <property type="match status" value="1"/>
</dbReference>
<evidence type="ECO:0000256" key="2">
    <source>
        <dbReference type="PROSITE-ProRule" id="PRU00284"/>
    </source>
</evidence>
<dbReference type="Pfam" id="PF00015">
    <property type="entry name" value="MCPsignal"/>
    <property type="match status" value="1"/>
</dbReference>
<feature type="domain" description="PAS" evidence="4">
    <location>
        <begin position="5"/>
        <end position="52"/>
    </location>
</feature>
<reference evidence="6" key="2">
    <citation type="journal article" date="2017" name="Plant Physiol. Biochem.">
        <title>Differential oxidative and antioxidative response of duckweed Lemna minor toward plant growth promoting/inhibiting bacteria.</title>
        <authorList>
            <person name="Ishizawa H."/>
            <person name="Kuroda M."/>
            <person name="Morikawa M."/>
            <person name="Ike M."/>
        </authorList>
    </citation>
    <scope>NUCLEOTIDE SEQUENCE [LARGE SCALE GENOMIC DNA]</scope>
    <source>
        <strain evidence="6">M6</strain>
    </source>
</reference>
<dbReference type="Pfam" id="PF13426">
    <property type="entry name" value="PAS_9"/>
    <property type="match status" value="1"/>
</dbReference>
<dbReference type="SUPFAM" id="SSF55785">
    <property type="entry name" value="PYP-like sensor domain (PAS domain)"/>
    <property type="match status" value="2"/>
</dbReference>
<evidence type="ECO:0000259" key="3">
    <source>
        <dbReference type="PROSITE" id="PS50111"/>
    </source>
</evidence>
<accession>A0A3G9G768</accession>
<dbReference type="Proteomes" id="UP000278756">
    <property type="component" value="Chromosome 2"/>
</dbReference>
<dbReference type="RefSeq" id="WP_126423219.1">
    <property type="nucleotide sequence ID" value="NZ_AP018828.1"/>
</dbReference>
<dbReference type="Pfam" id="PF13188">
    <property type="entry name" value="PAS_8"/>
    <property type="match status" value="1"/>
</dbReference>
<dbReference type="InterPro" id="IPR004089">
    <property type="entry name" value="MCPsignal_dom"/>
</dbReference>
<protein>
    <submittedName>
        <fullName evidence="5">Methyl-accepting chemotaxis protein</fullName>
    </submittedName>
</protein>
<dbReference type="Gene3D" id="3.30.450.20">
    <property type="entry name" value="PAS domain"/>
    <property type="match status" value="2"/>
</dbReference>
<dbReference type="PROSITE" id="PS50111">
    <property type="entry name" value="CHEMOTAXIS_TRANSDUC_2"/>
    <property type="match status" value="1"/>
</dbReference>
<dbReference type="SMART" id="SM00091">
    <property type="entry name" value="PAS"/>
    <property type="match status" value="2"/>
</dbReference>
<keyword evidence="1 2" id="KW-0807">Transducer</keyword>